<dbReference type="Pfam" id="PF00575">
    <property type="entry name" value="S1"/>
    <property type="match status" value="1"/>
</dbReference>
<dbReference type="PROSITE" id="PS50126">
    <property type="entry name" value="S1"/>
    <property type="match status" value="1"/>
</dbReference>
<protein>
    <submittedName>
        <fullName evidence="3">DHH/RecJ family phosphoesterase</fullName>
    </submittedName>
</protein>
<reference evidence="3 4" key="1">
    <citation type="journal article" date="2013" name="Genome Announc.">
        <title>Genome of the haloarchaeon Natronomonas moolapensis, a neutrophilic member of a previously haloalkaliphilic genus.</title>
        <authorList>
            <person name="Dyall-Smith M.L."/>
            <person name="Pfeiffer F."/>
            <person name="Oberwinkler T."/>
            <person name="Klee K."/>
            <person name="Rampp M."/>
            <person name="Palm P."/>
            <person name="Gross K."/>
            <person name="Schuster S.C."/>
            <person name="Oesterhelt D."/>
        </authorList>
    </citation>
    <scope>NUCLEOTIDE SEQUENCE [LARGE SCALE GENOMIC DNA]</scope>
    <source>
        <strain evidence="4">DSM 18674 / JCM 14361 / 8.8.11</strain>
    </source>
</reference>
<dbReference type="GeneID" id="14652489"/>
<dbReference type="InterPro" id="IPR012340">
    <property type="entry name" value="NA-bd_OB-fold"/>
</dbReference>
<dbReference type="Proteomes" id="UP000011867">
    <property type="component" value="Chromosome"/>
</dbReference>
<dbReference type="SMART" id="SM00316">
    <property type="entry name" value="S1"/>
    <property type="match status" value="1"/>
</dbReference>
<dbReference type="HOGENOM" id="CLU_018957_1_0_2"/>
<dbReference type="Gene3D" id="2.40.50.140">
    <property type="entry name" value="Nucleic acid-binding proteins"/>
    <property type="match status" value="2"/>
</dbReference>
<sequence length="733" mass="78295">MGSCIICGTSTDGPICEVHQEDVVFEFEGNQPSQLTPGRFYVGSVDGYADFGVFVNIGNVTGLLHRSKLDRRLESLEWEVGDEVCVQVNNVRDNGDIDLDWSIRETPEDFRGHLLQTTEGDSLLETGDDETGDDEVDETGDDETGDDETGDDETGDDETGDDETEDDGHERGESGADAESESEPETETETDPVDAESTSGEPGTTGGADEQSGGNPGDAELSEIATDSSGEDDPTADADRERVTVDSLEDRVGEVVRLEGIVASARQTSGPTVFELEDETGVVDCAAFVEAGVRAYPEIEAGDVVRLEGEARVRRGEIQVETDSIEPLSEASGDAVEARMDEALDDRASPDDVDPIADDPEIDAIVDDVEAVATEIRRAVIDSRPIVVRHDATTDGYVAGAAIERAVLPLVESEHGTADSVYHYFDRRPLEDGVYDMNDATKDATRMLGDRDRHGEKIPLFVFAAAGSTAASADGLDLLDVYDAPRVVIDGRTADKAVDDRIDSLVTAETRTASTVAATLAAAINGDVRGDLLHLPAVSYWADAPQTYVDLAADAGIDAESTKQLREAIALEAFYQSYEDKRELIIDLLFEKRTGLAAQVSEQFVTKLDSELDTVVPNLEERTVDGVGVTVLDTDAHTHRYDFPPTRLLLDELDRRLDSAAVVGVGTDELHLRTDGGIDLDSVVADLDTAVPGAGVSNPGTRQPTIEFLAGERDAVVEAVVDAVAGAIAAPSA</sequence>
<evidence type="ECO:0000256" key="1">
    <source>
        <dbReference type="SAM" id="MobiDB-lite"/>
    </source>
</evidence>
<proteinExistence type="predicted"/>
<evidence type="ECO:0000313" key="4">
    <source>
        <dbReference type="Proteomes" id="UP000011867"/>
    </source>
</evidence>
<feature type="domain" description="S1 motif" evidence="2">
    <location>
        <begin position="38"/>
        <end position="104"/>
    </location>
</feature>
<dbReference type="GO" id="GO:0003676">
    <property type="term" value="F:nucleic acid binding"/>
    <property type="evidence" value="ECO:0007669"/>
    <property type="project" value="InterPro"/>
</dbReference>
<dbReference type="InterPro" id="IPR003029">
    <property type="entry name" value="S1_domain"/>
</dbReference>
<dbReference type="STRING" id="268739.Nmlp_2306"/>
<dbReference type="InterPro" id="IPR038763">
    <property type="entry name" value="DHH_sf"/>
</dbReference>
<dbReference type="SUPFAM" id="SSF64182">
    <property type="entry name" value="DHH phosphoesterases"/>
    <property type="match status" value="1"/>
</dbReference>
<dbReference type="KEGG" id="nmo:Nmlp_2306"/>
<organism evidence="3 4">
    <name type="scientific">Natronomonas moolapensis (strain DSM 18674 / CECT 7526 / JCM 14361 / 8.8.11)</name>
    <dbReference type="NCBI Taxonomy" id="268739"/>
    <lineage>
        <taxon>Archaea</taxon>
        <taxon>Methanobacteriati</taxon>
        <taxon>Methanobacteriota</taxon>
        <taxon>Stenosarchaea group</taxon>
        <taxon>Halobacteria</taxon>
        <taxon>Halobacteriales</taxon>
        <taxon>Natronomonadaceae</taxon>
        <taxon>Natronomonas</taxon>
    </lineage>
</organism>
<dbReference type="InterPro" id="IPR004365">
    <property type="entry name" value="NA-bd_OB_tRNA"/>
</dbReference>
<evidence type="ECO:0000313" key="3">
    <source>
        <dbReference type="EMBL" id="CCQ36474.1"/>
    </source>
</evidence>
<gene>
    <name evidence="3" type="ordered locus">Nmlp_2306</name>
</gene>
<name>M1XQT3_NATM8</name>
<dbReference type="Pfam" id="PF01336">
    <property type="entry name" value="tRNA_anti-codon"/>
    <property type="match status" value="1"/>
</dbReference>
<dbReference type="RefSeq" id="WP_015409273.1">
    <property type="nucleotide sequence ID" value="NC_020388.1"/>
</dbReference>
<dbReference type="CDD" id="cd04487">
    <property type="entry name" value="RecJ_OBF2_like"/>
    <property type="match status" value="1"/>
</dbReference>
<dbReference type="eggNOG" id="arCOG00429">
    <property type="taxonomic scope" value="Archaea"/>
</dbReference>
<keyword evidence="4" id="KW-1185">Reference proteome</keyword>
<feature type="compositionally biased region" description="Acidic residues" evidence="1">
    <location>
        <begin position="176"/>
        <end position="194"/>
    </location>
</feature>
<accession>M1XQT3</accession>
<feature type="compositionally biased region" description="Acidic residues" evidence="1">
    <location>
        <begin position="126"/>
        <end position="167"/>
    </location>
</feature>
<dbReference type="OrthoDB" id="60224at2157"/>
<evidence type="ECO:0000259" key="2">
    <source>
        <dbReference type="PROSITE" id="PS50126"/>
    </source>
</evidence>
<dbReference type="EMBL" id="HF582854">
    <property type="protein sequence ID" value="CCQ36474.1"/>
    <property type="molecule type" value="Genomic_DNA"/>
</dbReference>
<feature type="region of interest" description="Disordered" evidence="1">
    <location>
        <begin position="110"/>
        <end position="245"/>
    </location>
</feature>
<dbReference type="SUPFAM" id="SSF50249">
    <property type="entry name" value="Nucleic acid-binding proteins"/>
    <property type="match status" value="2"/>
</dbReference>
<dbReference type="AlphaFoldDB" id="M1XQT3"/>